<dbReference type="AlphaFoldDB" id="A0A2C9CBS6"/>
<dbReference type="Pfam" id="PF13374">
    <property type="entry name" value="TPR_10"/>
    <property type="match status" value="1"/>
</dbReference>
<protein>
    <submittedName>
        <fullName evidence="4">Uncharacterized protein</fullName>
    </submittedName>
</protein>
<organism evidence="4 5">
    <name type="scientific">Kuenenia stuttgartiensis</name>
    <dbReference type="NCBI Taxonomy" id="174633"/>
    <lineage>
        <taxon>Bacteria</taxon>
        <taxon>Pseudomonadati</taxon>
        <taxon>Planctomycetota</taxon>
        <taxon>Candidatus Brocadiia</taxon>
        <taxon>Candidatus Brocadiales</taxon>
        <taxon>Candidatus Brocadiaceae</taxon>
        <taxon>Candidatus Kuenenia</taxon>
    </lineage>
</organism>
<dbReference type="Gene3D" id="1.25.40.10">
    <property type="entry name" value="Tetratricopeptide repeat domain"/>
    <property type="match status" value="2"/>
</dbReference>
<name>A0A2C9CBS6_KUEST</name>
<dbReference type="RefSeq" id="WP_099324020.1">
    <property type="nucleotide sequence ID" value="NZ_LT934425.1"/>
</dbReference>
<dbReference type="EMBL" id="LT934425">
    <property type="protein sequence ID" value="SOH03140.1"/>
    <property type="molecule type" value="Genomic_DNA"/>
</dbReference>
<evidence type="ECO:0000313" key="4">
    <source>
        <dbReference type="EMBL" id="SOH03140.1"/>
    </source>
</evidence>
<dbReference type="PANTHER" id="PTHR44227:SF3">
    <property type="entry name" value="PROTEIN O-MANNOSYL-TRANSFERASE TMTC4"/>
    <property type="match status" value="1"/>
</dbReference>
<dbReference type="InterPro" id="IPR052346">
    <property type="entry name" value="O-mannosyl-transferase_TMTC"/>
</dbReference>
<dbReference type="PROSITE" id="PS50005">
    <property type="entry name" value="TPR"/>
    <property type="match status" value="6"/>
</dbReference>
<sequence>MFIVEESSALNGNTDFEINVSRAKDLIEKDDWGMAFKYLKAAVDADPNYAEGFNLLGIYYTRNHNYSEAIENFRQALHIDFDLIDVHYNLAFLYMDREEYSMALSHFKEVVVANPEDADTYNLMGICCAKNGNEEDAKAFFAESLRLQPDSTSAAVNISKLLIKSNEISKAKGILLYFMKKEIANYEVHYLLGIVYKGEEDYPRAMHHLREAVLEDTNNAEAYNLLGECCLKTDFDKQAESFFVMAIRLDTAYLDAYYNLGRLYYKQQKYDDAVHILEEYVRTKEATDFVDSLWSENKVGDEAVPLYNLLGNCYKVTNNPAKARKMWEKSLSIQPDQQDIKENVSGLSQTAQMHKRISLVID</sequence>
<dbReference type="InterPro" id="IPR019734">
    <property type="entry name" value="TPR_rpt"/>
</dbReference>
<proteinExistence type="predicted"/>
<evidence type="ECO:0000256" key="3">
    <source>
        <dbReference type="PROSITE-ProRule" id="PRU00339"/>
    </source>
</evidence>
<accession>A0A2C9CBS6</accession>
<dbReference type="SUPFAM" id="SSF48452">
    <property type="entry name" value="TPR-like"/>
    <property type="match status" value="2"/>
</dbReference>
<dbReference type="PANTHER" id="PTHR44227">
    <property type="match status" value="1"/>
</dbReference>
<feature type="repeat" description="TPR" evidence="3">
    <location>
        <begin position="118"/>
        <end position="151"/>
    </location>
</feature>
<dbReference type="InterPro" id="IPR011990">
    <property type="entry name" value="TPR-like_helical_dom_sf"/>
</dbReference>
<evidence type="ECO:0000313" key="5">
    <source>
        <dbReference type="Proteomes" id="UP000221734"/>
    </source>
</evidence>
<dbReference type="Pfam" id="PF13414">
    <property type="entry name" value="TPR_11"/>
    <property type="match status" value="1"/>
</dbReference>
<gene>
    <name evidence="4" type="primary">rfe_2</name>
    <name evidence="4" type="ORF">KSMBR1_0626</name>
</gene>
<evidence type="ECO:0000256" key="1">
    <source>
        <dbReference type="ARBA" id="ARBA00022737"/>
    </source>
</evidence>
<dbReference type="SMART" id="SM00028">
    <property type="entry name" value="TPR"/>
    <property type="match status" value="8"/>
</dbReference>
<evidence type="ECO:0000256" key="2">
    <source>
        <dbReference type="ARBA" id="ARBA00022803"/>
    </source>
</evidence>
<feature type="repeat" description="TPR" evidence="3">
    <location>
        <begin position="304"/>
        <end position="337"/>
    </location>
</feature>
<feature type="repeat" description="TPR" evidence="3">
    <location>
        <begin position="254"/>
        <end position="287"/>
    </location>
</feature>
<reference evidence="5" key="1">
    <citation type="submission" date="2017-10" db="EMBL/GenBank/DDBJ databases">
        <authorList>
            <person name="Frank J."/>
        </authorList>
    </citation>
    <scope>NUCLEOTIDE SEQUENCE [LARGE SCALE GENOMIC DNA]</scope>
</reference>
<dbReference type="OrthoDB" id="236285at2"/>
<feature type="repeat" description="TPR" evidence="3">
    <location>
        <begin position="84"/>
        <end position="117"/>
    </location>
</feature>
<keyword evidence="2 3" id="KW-0802">TPR repeat</keyword>
<feature type="repeat" description="TPR" evidence="3">
    <location>
        <begin position="186"/>
        <end position="219"/>
    </location>
</feature>
<dbReference type="KEGG" id="kst:KSMBR1_0626"/>
<feature type="repeat" description="TPR" evidence="3">
    <location>
        <begin position="50"/>
        <end position="83"/>
    </location>
</feature>
<dbReference type="Pfam" id="PF13181">
    <property type="entry name" value="TPR_8"/>
    <property type="match status" value="2"/>
</dbReference>
<dbReference type="Proteomes" id="UP000221734">
    <property type="component" value="Chromosome Kuenenia_stuttgartiensis_MBR1"/>
</dbReference>
<keyword evidence="1" id="KW-0677">Repeat</keyword>
<keyword evidence="5" id="KW-1185">Reference proteome</keyword>